<feature type="compositionally biased region" description="Low complexity" evidence="2">
    <location>
        <begin position="359"/>
        <end position="385"/>
    </location>
</feature>
<protein>
    <submittedName>
        <fullName evidence="5">LCP family protein required for cell wall assembly</fullName>
    </submittedName>
</protein>
<gene>
    <name evidence="5" type="ORF">BC739_006091</name>
</gene>
<sequence>MEHRAGRVALGAAKIIVTMASVGVVVLGCYGWTVVRQVQTGTATDNVIAPPSASTTPVPKAPGQDMNILLVGLDSRTDAHGNPLPRSVLDALNAGTDDGQLNTDTLIVVHVPGDGGAASAVSIPRDSYVDIAGGFGKHKINSAYAYGMNAEADRLRAQGDTDQAAIGRQSLTAGRRNLVQTVQNFTGVSIDHYAEVNLYGFDQISQALGGVPVCLNKPVHDSYSGADFAAGEQTLSGVRALQFVRQRHGLANGDLDRERRQQAFLASAAHQLLSAGTLTDPGKLSAIITAVQNAVVVDQGWDLFQFAQQVQGIAGANITFDTIPIVDIAYWTPADGVAVQVDPAQVRAFVAGRFDRVKPTSTTPPSSSSSTPATSSKQVPPSSSTAPPPVTASGVTCVD</sequence>
<evidence type="ECO:0000256" key="3">
    <source>
        <dbReference type="SAM" id="Phobius"/>
    </source>
</evidence>
<accession>A0ABR6BPP5</accession>
<keyword evidence="3" id="KW-1133">Transmembrane helix</keyword>
<organism evidence="5 6">
    <name type="scientific">Kutzneria viridogrisea</name>
    <dbReference type="NCBI Taxonomy" id="47990"/>
    <lineage>
        <taxon>Bacteria</taxon>
        <taxon>Bacillati</taxon>
        <taxon>Actinomycetota</taxon>
        <taxon>Actinomycetes</taxon>
        <taxon>Pseudonocardiales</taxon>
        <taxon>Pseudonocardiaceae</taxon>
        <taxon>Kutzneria</taxon>
    </lineage>
</organism>
<dbReference type="Pfam" id="PF03816">
    <property type="entry name" value="LytR_cpsA_psr"/>
    <property type="match status" value="1"/>
</dbReference>
<dbReference type="InterPro" id="IPR050922">
    <property type="entry name" value="LytR/CpsA/Psr_CW_biosynth"/>
</dbReference>
<feature type="region of interest" description="Disordered" evidence="2">
    <location>
        <begin position="357"/>
        <end position="399"/>
    </location>
</feature>
<evidence type="ECO:0000256" key="1">
    <source>
        <dbReference type="ARBA" id="ARBA00006068"/>
    </source>
</evidence>
<dbReference type="Gene3D" id="3.40.630.190">
    <property type="entry name" value="LCP protein"/>
    <property type="match status" value="1"/>
</dbReference>
<evidence type="ECO:0000259" key="4">
    <source>
        <dbReference type="Pfam" id="PF03816"/>
    </source>
</evidence>
<dbReference type="PANTHER" id="PTHR33392:SF6">
    <property type="entry name" value="POLYISOPRENYL-TEICHOIC ACID--PEPTIDOGLYCAN TEICHOIC ACID TRANSFERASE TAGU"/>
    <property type="match status" value="1"/>
</dbReference>
<dbReference type="InterPro" id="IPR004474">
    <property type="entry name" value="LytR_CpsA_psr"/>
</dbReference>
<dbReference type="NCBIfam" id="TIGR00350">
    <property type="entry name" value="lytR_cpsA_psr"/>
    <property type="match status" value="1"/>
</dbReference>
<feature type="domain" description="Cell envelope-related transcriptional attenuator" evidence="4">
    <location>
        <begin position="102"/>
        <end position="272"/>
    </location>
</feature>
<keyword evidence="3" id="KW-0812">Transmembrane</keyword>
<dbReference type="Proteomes" id="UP000517916">
    <property type="component" value="Unassembled WGS sequence"/>
</dbReference>
<comment type="similarity">
    <text evidence="1">Belongs to the LytR/CpsA/Psr (LCP) family.</text>
</comment>
<keyword evidence="3" id="KW-0472">Membrane</keyword>
<feature type="transmembrane region" description="Helical" evidence="3">
    <location>
        <begin position="12"/>
        <end position="33"/>
    </location>
</feature>
<reference evidence="5 6" key="1">
    <citation type="submission" date="2020-08" db="EMBL/GenBank/DDBJ databases">
        <title>Genomic Encyclopedia of Archaeal and Bacterial Type Strains, Phase II (KMG-II): from individual species to whole genera.</title>
        <authorList>
            <person name="Goeker M."/>
        </authorList>
    </citation>
    <scope>NUCLEOTIDE SEQUENCE [LARGE SCALE GENOMIC DNA]</scope>
    <source>
        <strain evidence="5 6">DSM 43850</strain>
    </source>
</reference>
<dbReference type="PROSITE" id="PS51257">
    <property type="entry name" value="PROKAR_LIPOPROTEIN"/>
    <property type="match status" value="1"/>
</dbReference>
<name>A0ABR6BPP5_9PSEU</name>
<dbReference type="RefSeq" id="WP_318296716.1">
    <property type="nucleotide sequence ID" value="NZ_BAAABQ010000016.1"/>
</dbReference>
<evidence type="ECO:0000313" key="6">
    <source>
        <dbReference type="Proteomes" id="UP000517916"/>
    </source>
</evidence>
<proteinExistence type="inferred from homology"/>
<dbReference type="PANTHER" id="PTHR33392">
    <property type="entry name" value="POLYISOPRENYL-TEICHOIC ACID--PEPTIDOGLYCAN TEICHOIC ACID TRANSFERASE TAGU"/>
    <property type="match status" value="1"/>
</dbReference>
<dbReference type="EMBL" id="JACJID010000004">
    <property type="protein sequence ID" value="MBA8928874.1"/>
    <property type="molecule type" value="Genomic_DNA"/>
</dbReference>
<comment type="caution">
    <text evidence="5">The sequence shown here is derived from an EMBL/GenBank/DDBJ whole genome shotgun (WGS) entry which is preliminary data.</text>
</comment>
<evidence type="ECO:0000256" key="2">
    <source>
        <dbReference type="SAM" id="MobiDB-lite"/>
    </source>
</evidence>
<evidence type="ECO:0000313" key="5">
    <source>
        <dbReference type="EMBL" id="MBA8928874.1"/>
    </source>
</evidence>
<keyword evidence="6" id="KW-1185">Reference proteome</keyword>